<feature type="transmembrane region" description="Helical" evidence="2">
    <location>
        <begin position="23"/>
        <end position="43"/>
    </location>
</feature>
<dbReference type="PANTHER" id="PTHR47276">
    <property type="entry name" value="ANKYRIN REPEAT DOMAIN-CONTAINING PROTEIN 22"/>
    <property type="match status" value="1"/>
</dbReference>
<dbReference type="PROSITE" id="PS50297">
    <property type="entry name" value="ANK_REP_REGION"/>
    <property type="match status" value="1"/>
</dbReference>
<dbReference type="EMBL" id="FR904380">
    <property type="protein sequence ID" value="CDQ61406.1"/>
    <property type="molecule type" value="Genomic_DNA"/>
</dbReference>
<dbReference type="SUPFAM" id="SSF48403">
    <property type="entry name" value="Ankyrin repeat"/>
    <property type="match status" value="1"/>
</dbReference>
<reference evidence="3" key="2">
    <citation type="submission" date="2014-03" db="EMBL/GenBank/DDBJ databases">
        <authorList>
            <person name="Genoscope - CEA"/>
        </authorList>
    </citation>
    <scope>NUCLEOTIDE SEQUENCE</scope>
</reference>
<dbReference type="Pfam" id="PF12796">
    <property type="entry name" value="Ank_2"/>
    <property type="match status" value="1"/>
</dbReference>
<dbReference type="InterPro" id="IPR002110">
    <property type="entry name" value="Ankyrin_rpt"/>
</dbReference>
<keyword evidence="2" id="KW-0472">Membrane</keyword>
<keyword evidence="2" id="KW-0812">Transmembrane</keyword>
<evidence type="ECO:0000313" key="4">
    <source>
        <dbReference type="Proteomes" id="UP000193380"/>
    </source>
</evidence>
<dbReference type="Gene3D" id="1.25.40.20">
    <property type="entry name" value="Ankyrin repeat-containing domain"/>
    <property type="match status" value="1"/>
</dbReference>
<dbReference type="InterPro" id="IPR036770">
    <property type="entry name" value="Ankyrin_rpt-contain_sf"/>
</dbReference>
<dbReference type="Proteomes" id="UP000193380">
    <property type="component" value="Unassembled WGS sequence"/>
</dbReference>
<evidence type="ECO:0000256" key="1">
    <source>
        <dbReference type="PROSITE-ProRule" id="PRU00023"/>
    </source>
</evidence>
<evidence type="ECO:0000256" key="2">
    <source>
        <dbReference type="SAM" id="Phobius"/>
    </source>
</evidence>
<feature type="repeat" description="ANK" evidence="1">
    <location>
        <begin position="70"/>
        <end position="102"/>
    </location>
</feature>
<proteinExistence type="predicted"/>
<gene>
    <name evidence="3" type="ORF">GSONMT00065186001</name>
</gene>
<keyword evidence="2" id="KW-1133">Transmembrane helix</keyword>
<dbReference type="STRING" id="8022.A0A060W300"/>
<dbReference type="PANTHER" id="PTHR47276:SF1">
    <property type="entry name" value="ANKYRIN REPEAT DOMAIN-CONTAINING PROTEIN 22"/>
    <property type="match status" value="1"/>
</dbReference>
<name>A0A060W300_ONCMY</name>
<dbReference type="PROSITE" id="PS50088">
    <property type="entry name" value="ANK_REPEAT"/>
    <property type="match status" value="1"/>
</dbReference>
<accession>A0A060W300</accession>
<reference evidence="3" key="1">
    <citation type="journal article" date="2014" name="Nat. Commun.">
        <title>The rainbow trout genome provides novel insights into evolution after whole-genome duplication in vertebrates.</title>
        <authorList>
            <person name="Berthelot C."/>
            <person name="Brunet F."/>
            <person name="Chalopin D."/>
            <person name="Juanchich A."/>
            <person name="Bernard M."/>
            <person name="Noel B."/>
            <person name="Bento P."/>
            <person name="Da Silva C."/>
            <person name="Labadie K."/>
            <person name="Alberti A."/>
            <person name="Aury J.M."/>
            <person name="Louis A."/>
            <person name="Dehais P."/>
            <person name="Bardou P."/>
            <person name="Montfort J."/>
            <person name="Klopp C."/>
            <person name="Cabau C."/>
            <person name="Gaspin C."/>
            <person name="Thorgaard G.H."/>
            <person name="Boussaha M."/>
            <person name="Quillet E."/>
            <person name="Guyomard R."/>
            <person name="Galiana D."/>
            <person name="Bobe J."/>
            <person name="Volff J.N."/>
            <person name="Genet C."/>
            <person name="Wincker P."/>
            <person name="Jaillon O."/>
            <person name="Roest Crollius H."/>
            <person name="Guiguen Y."/>
        </authorList>
    </citation>
    <scope>NUCLEOTIDE SEQUENCE [LARGE SCALE GENOMIC DNA]</scope>
</reference>
<organism evidence="3 4">
    <name type="scientific">Oncorhynchus mykiss</name>
    <name type="common">Rainbow trout</name>
    <name type="synonym">Salmo gairdneri</name>
    <dbReference type="NCBI Taxonomy" id="8022"/>
    <lineage>
        <taxon>Eukaryota</taxon>
        <taxon>Metazoa</taxon>
        <taxon>Chordata</taxon>
        <taxon>Craniata</taxon>
        <taxon>Vertebrata</taxon>
        <taxon>Euteleostomi</taxon>
        <taxon>Actinopterygii</taxon>
        <taxon>Neopterygii</taxon>
        <taxon>Teleostei</taxon>
        <taxon>Protacanthopterygii</taxon>
        <taxon>Salmoniformes</taxon>
        <taxon>Salmonidae</taxon>
        <taxon>Salmoninae</taxon>
        <taxon>Oncorhynchus</taxon>
    </lineage>
</organism>
<dbReference type="InterPro" id="IPR042802">
    <property type="entry name" value="ANR22"/>
</dbReference>
<sequence>MGIVYSEKQRTCLHYAAKRTFSFLDYLMITILMPILLIGYLILEDKQRKNVKLMNLVLSTKVEVDAVDYQGNTGLHYVCQRKSHRLVPLLLEKKADVSIKNKDDETPLDIARRLQFKKIVTMLKKPD</sequence>
<dbReference type="AlphaFoldDB" id="A0A060W300"/>
<evidence type="ECO:0000313" key="3">
    <source>
        <dbReference type="EMBL" id="CDQ61406.1"/>
    </source>
</evidence>
<protein>
    <submittedName>
        <fullName evidence="3">Uncharacterized protein</fullName>
    </submittedName>
</protein>
<keyword evidence="1" id="KW-0040">ANK repeat</keyword>
<dbReference type="PaxDb" id="8022-A0A060W300"/>